<dbReference type="Proteomes" id="UP000251571">
    <property type="component" value="Unassembled WGS sequence"/>
</dbReference>
<keyword evidence="2" id="KW-0809">Transit peptide</keyword>
<proteinExistence type="inferred from homology"/>
<dbReference type="RefSeq" id="WP_109564736.1">
    <property type="nucleotide sequence ID" value="NZ_QGDJ01000005.1"/>
</dbReference>
<dbReference type="OrthoDB" id="9797825at2"/>
<dbReference type="EMBL" id="UETC01000005">
    <property type="protein sequence ID" value="SSA46795.1"/>
    <property type="molecule type" value="Genomic_DNA"/>
</dbReference>
<dbReference type="InterPro" id="IPR023335">
    <property type="entry name" value="ATP12_ortho_dom_sf"/>
</dbReference>
<evidence type="ECO:0000256" key="2">
    <source>
        <dbReference type="ARBA" id="ARBA00022946"/>
    </source>
</evidence>
<evidence type="ECO:0000313" key="7">
    <source>
        <dbReference type="Proteomes" id="UP000251571"/>
    </source>
</evidence>
<dbReference type="PANTHER" id="PTHR21013">
    <property type="entry name" value="ATP SYNTHASE MITOCHONDRIAL F1 COMPLEX ASSEMBLY FACTOR 2/ATP12 PROTEIN, MITOCHONDRIAL PRECURSOR"/>
    <property type="match status" value="1"/>
</dbReference>
<evidence type="ECO:0000256" key="3">
    <source>
        <dbReference type="ARBA" id="ARBA00023186"/>
    </source>
</evidence>
<protein>
    <submittedName>
        <fullName evidence="4">Chaperone required for assembly of F1-ATPase</fullName>
    </submittedName>
    <submittedName>
        <fullName evidence="5">Chaperone required for the assembly of the F1-ATPase</fullName>
    </submittedName>
</protein>
<dbReference type="Pfam" id="PF07542">
    <property type="entry name" value="ATP12"/>
    <property type="match status" value="1"/>
</dbReference>
<dbReference type="EMBL" id="QGDJ01000005">
    <property type="protein sequence ID" value="PWJ18270.1"/>
    <property type="molecule type" value="Genomic_DNA"/>
</dbReference>
<dbReference type="Gene3D" id="1.10.3580.10">
    <property type="entry name" value="ATP12 ATPase"/>
    <property type="match status" value="1"/>
</dbReference>
<dbReference type="InterPro" id="IPR042272">
    <property type="entry name" value="ATP12_ATP_synth-F1-assembly_N"/>
</dbReference>
<keyword evidence="3" id="KW-0143">Chaperone</keyword>
<dbReference type="PANTHER" id="PTHR21013:SF10">
    <property type="entry name" value="ATP SYNTHASE MITOCHONDRIAL F1 COMPLEX ASSEMBLY FACTOR 2"/>
    <property type="match status" value="1"/>
</dbReference>
<gene>
    <name evidence="4" type="ORF">BCF38_105258</name>
    <name evidence="5" type="ORF">SAMN05421539_105258</name>
</gene>
<dbReference type="AlphaFoldDB" id="A0A2Y9ARU2"/>
<dbReference type="GO" id="GO:0043461">
    <property type="term" value="P:proton-transporting ATP synthase complex assembly"/>
    <property type="evidence" value="ECO:0007669"/>
    <property type="project" value="InterPro"/>
</dbReference>
<comment type="similarity">
    <text evidence="1">Belongs to the ATP12 family.</text>
</comment>
<dbReference type="Proteomes" id="UP000245839">
    <property type="component" value="Unassembled WGS sequence"/>
</dbReference>
<evidence type="ECO:0000313" key="4">
    <source>
        <dbReference type="EMBL" id="PWJ18270.1"/>
    </source>
</evidence>
<dbReference type="Gene3D" id="3.30.2180.10">
    <property type="entry name" value="ATP12-like"/>
    <property type="match status" value="1"/>
</dbReference>
<sequence>MTEWKAKRFWKEARVAPVEDGYAVQLDGRPVRSPLKTLVAMPSRALAEGVAQEWQAQEDVIAPLTMPLTRAVNATLDKVMTQQEEVAAHLAEYGESDLLCYRAAGPDGLVARQQEAWDPVLDWLDRTHGARLAVTQGVIPVPQAANAVTAMQARVGALSPWELTALSEFVTLSGSLVLGLAVIEDHLAADGAWDLSRIDEDWQIAQWGEDEEEAARIAHKRSAFLQARTYLDLFRAG</sequence>
<evidence type="ECO:0000256" key="1">
    <source>
        <dbReference type="ARBA" id="ARBA00008231"/>
    </source>
</evidence>
<dbReference type="SUPFAM" id="SSF160909">
    <property type="entry name" value="ATP12-like"/>
    <property type="match status" value="1"/>
</dbReference>
<accession>A0A2Y9ARU2</accession>
<organism evidence="5 7">
    <name type="scientific">Jannaschia seohaensis</name>
    <dbReference type="NCBI Taxonomy" id="475081"/>
    <lineage>
        <taxon>Bacteria</taxon>
        <taxon>Pseudomonadati</taxon>
        <taxon>Pseudomonadota</taxon>
        <taxon>Alphaproteobacteria</taxon>
        <taxon>Rhodobacterales</taxon>
        <taxon>Roseobacteraceae</taxon>
        <taxon>Jannaschia</taxon>
    </lineage>
</organism>
<reference evidence="4 6" key="2">
    <citation type="submission" date="2018-03" db="EMBL/GenBank/DDBJ databases">
        <title>Genomic Encyclopedia of Archaeal and Bacterial Type Strains, Phase II (KMG-II): from individual species to whole genera.</title>
        <authorList>
            <person name="Goeker M."/>
        </authorList>
    </citation>
    <scope>NUCLEOTIDE SEQUENCE [LARGE SCALE GENOMIC DNA]</scope>
    <source>
        <strain evidence="4 6">DSM 25227</strain>
    </source>
</reference>
<keyword evidence="6" id="KW-1185">Reference proteome</keyword>
<evidence type="ECO:0000313" key="6">
    <source>
        <dbReference type="Proteomes" id="UP000245839"/>
    </source>
</evidence>
<dbReference type="InterPro" id="IPR011419">
    <property type="entry name" value="ATP12_ATP_synth-F1-assembly"/>
</dbReference>
<name>A0A2Y9ARU2_9RHOB</name>
<evidence type="ECO:0000313" key="5">
    <source>
        <dbReference type="EMBL" id="SSA46795.1"/>
    </source>
</evidence>
<reference evidence="5 7" key="1">
    <citation type="submission" date="2016-10" db="EMBL/GenBank/DDBJ databases">
        <authorList>
            <person name="Cai Z."/>
        </authorList>
    </citation>
    <scope>NUCLEOTIDE SEQUENCE [LARGE SCALE GENOMIC DNA]</scope>
    <source>
        <strain evidence="5 7">DSM 25227</strain>
    </source>
</reference>